<dbReference type="AlphaFoldDB" id="A0A8H6QK52"/>
<sequence>MRSQRVDPVAREQRLFYFLPPEALTTVWEQILEATQRPGFHQFQDLKILIEGKNLKTLTKAHTLANLIEGFQQHWQNAVHDTYLSEPFFYDIGKETCPTAPVDS</sequence>
<organism evidence="1 2">
    <name type="scientific">Aspergillus hiratsukae</name>
    <dbReference type="NCBI Taxonomy" id="1194566"/>
    <lineage>
        <taxon>Eukaryota</taxon>
        <taxon>Fungi</taxon>
        <taxon>Dikarya</taxon>
        <taxon>Ascomycota</taxon>
        <taxon>Pezizomycotina</taxon>
        <taxon>Eurotiomycetes</taxon>
        <taxon>Eurotiomycetidae</taxon>
        <taxon>Eurotiales</taxon>
        <taxon>Aspergillaceae</taxon>
        <taxon>Aspergillus</taxon>
        <taxon>Aspergillus subgen. Fumigati</taxon>
    </lineage>
</organism>
<evidence type="ECO:0000313" key="2">
    <source>
        <dbReference type="Proteomes" id="UP000662466"/>
    </source>
</evidence>
<gene>
    <name evidence="1" type="ORF">CNMCM6106_000225</name>
</gene>
<proteinExistence type="predicted"/>
<accession>A0A8H6QK52</accession>
<comment type="caution">
    <text evidence="1">The sequence shown here is derived from an EMBL/GenBank/DDBJ whole genome shotgun (WGS) entry which is preliminary data.</text>
</comment>
<reference evidence="1" key="1">
    <citation type="submission" date="2020-06" db="EMBL/GenBank/DDBJ databases">
        <title>Draft genome sequences of strains closely related to Aspergillus parafelis and Aspergillus hiratsukae.</title>
        <authorList>
            <person name="Dos Santos R.A.C."/>
            <person name="Rivero-Menendez O."/>
            <person name="Steenwyk J.L."/>
            <person name="Mead M.E."/>
            <person name="Goldman G.H."/>
            <person name="Alastruey-Izquierdo A."/>
            <person name="Rokas A."/>
        </authorList>
    </citation>
    <scope>NUCLEOTIDE SEQUENCE</scope>
    <source>
        <strain evidence="1">CNM-CM6106</strain>
    </source>
</reference>
<dbReference type="EMBL" id="JACBAF010001235">
    <property type="protein sequence ID" value="KAF7174641.1"/>
    <property type="molecule type" value="Genomic_DNA"/>
</dbReference>
<protein>
    <submittedName>
        <fullName evidence="1">Uncharacterized protein</fullName>
    </submittedName>
</protein>
<dbReference type="Proteomes" id="UP000662466">
    <property type="component" value="Unassembled WGS sequence"/>
</dbReference>
<name>A0A8H6QK52_9EURO</name>
<evidence type="ECO:0000313" key="1">
    <source>
        <dbReference type="EMBL" id="KAF7174641.1"/>
    </source>
</evidence>